<accession>A0A101M2I4</accession>
<dbReference type="AlphaFoldDB" id="A0A101M2I4"/>
<geneLocation type="mitochondrion" evidence="1"/>
<keyword evidence="1" id="KW-0496">Mitochondrion</keyword>
<proteinExistence type="predicted"/>
<gene>
    <name evidence="1" type="ORF">ABT39_MTgene2996</name>
</gene>
<protein>
    <submittedName>
        <fullName evidence="1">Uncharacterized protein</fullName>
    </submittedName>
</protein>
<comment type="caution">
    <text evidence="1">The sequence shown here is derived from an EMBL/GenBank/DDBJ whole genome shotgun (WGS) entry which is preliminary data.</text>
</comment>
<evidence type="ECO:0000313" key="1">
    <source>
        <dbReference type="EMBL" id="KUM49769.1"/>
    </source>
</evidence>
<dbReference type="EMBL" id="LKAM01000002">
    <property type="protein sequence ID" value="KUM49769.1"/>
    <property type="molecule type" value="Genomic_DNA"/>
</dbReference>
<reference evidence="1" key="1">
    <citation type="journal article" date="2015" name="Genome Biol. Evol.">
        <title>Organellar Genomes of White Spruce (Picea glauca): Assembly and Annotation.</title>
        <authorList>
            <person name="Jackman S.D."/>
            <person name="Warren R.L."/>
            <person name="Gibb E.A."/>
            <person name="Vandervalk B.P."/>
            <person name="Mohamadi H."/>
            <person name="Chu J."/>
            <person name="Raymond A."/>
            <person name="Pleasance S."/>
            <person name="Coope R."/>
            <person name="Wildung M.R."/>
            <person name="Ritland C.E."/>
            <person name="Bousquet J."/>
            <person name="Jones S.J."/>
            <person name="Bohlmann J."/>
            <person name="Birol I."/>
        </authorList>
    </citation>
    <scope>NUCLEOTIDE SEQUENCE [LARGE SCALE GENOMIC DNA]</scope>
    <source>
        <tissue evidence="1">Flushing bud</tissue>
    </source>
</reference>
<sequence>MQLDNMKWALEPRMGQELKLVALRQALLELDL</sequence>
<name>A0A101M2I4_PICGL</name>
<organism evidence="1">
    <name type="scientific">Picea glauca</name>
    <name type="common">White spruce</name>
    <name type="synonym">Pinus glauca</name>
    <dbReference type="NCBI Taxonomy" id="3330"/>
    <lineage>
        <taxon>Eukaryota</taxon>
        <taxon>Viridiplantae</taxon>
        <taxon>Streptophyta</taxon>
        <taxon>Embryophyta</taxon>
        <taxon>Tracheophyta</taxon>
        <taxon>Spermatophyta</taxon>
        <taxon>Pinopsida</taxon>
        <taxon>Pinidae</taxon>
        <taxon>Conifers I</taxon>
        <taxon>Pinales</taxon>
        <taxon>Pinaceae</taxon>
        <taxon>Picea</taxon>
    </lineage>
</organism>